<organism evidence="1 2">
    <name type="scientific">Owenia fusiformis</name>
    <name type="common">Polychaete worm</name>
    <dbReference type="NCBI Taxonomy" id="6347"/>
    <lineage>
        <taxon>Eukaryota</taxon>
        <taxon>Metazoa</taxon>
        <taxon>Spiralia</taxon>
        <taxon>Lophotrochozoa</taxon>
        <taxon>Annelida</taxon>
        <taxon>Polychaeta</taxon>
        <taxon>Sedentaria</taxon>
        <taxon>Canalipalpata</taxon>
        <taxon>Sabellida</taxon>
        <taxon>Oweniida</taxon>
        <taxon>Oweniidae</taxon>
        <taxon>Owenia</taxon>
    </lineage>
</organism>
<evidence type="ECO:0000313" key="1">
    <source>
        <dbReference type="EMBL" id="CAH1798817.1"/>
    </source>
</evidence>
<name>A0A8J1TDV1_OWEFU</name>
<reference evidence="1" key="1">
    <citation type="submission" date="2022-03" db="EMBL/GenBank/DDBJ databases">
        <authorList>
            <person name="Martin C."/>
        </authorList>
    </citation>
    <scope>NUCLEOTIDE SEQUENCE</scope>
</reference>
<comment type="caution">
    <text evidence="1">The sequence shown here is derived from an EMBL/GenBank/DDBJ whole genome shotgun (WGS) entry which is preliminary data.</text>
</comment>
<dbReference type="AlphaFoldDB" id="A0A8J1TDV1"/>
<proteinExistence type="predicted"/>
<sequence>MEPVKPSGCSWDNNFGEYRDKLDRSLGKLRRDLLLLQEQDQLLLRQLLRIHHTIGTLSGKHGRRQSYGGGGTRKISLENLAIPGQGQPRRLSASKIIPVRRQSEPFVMQDTCSSYEDEMSDTLEDIVEVAHHLERNNNRRDSLDSFEESLESLDMNLEEDMLRLLPPLPLAFSRKRSVGPLDGAILTLPSYKPYDMELDSPSDLANLNKYEISYGELLKRSVKIWKEVQTDQEATGRVDDKKMTTLKLFL</sequence>
<protein>
    <submittedName>
        <fullName evidence="1">Uncharacterized protein</fullName>
    </submittedName>
</protein>
<evidence type="ECO:0000313" key="2">
    <source>
        <dbReference type="Proteomes" id="UP000749559"/>
    </source>
</evidence>
<dbReference type="Proteomes" id="UP000749559">
    <property type="component" value="Unassembled WGS sequence"/>
</dbReference>
<accession>A0A8J1TDV1</accession>
<gene>
    <name evidence="1" type="ORF">OFUS_LOCUS22903</name>
</gene>
<keyword evidence="2" id="KW-1185">Reference proteome</keyword>
<dbReference type="EMBL" id="CAIIXF020000011">
    <property type="protein sequence ID" value="CAH1798817.1"/>
    <property type="molecule type" value="Genomic_DNA"/>
</dbReference>